<proteinExistence type="predicted"/>
<keyword evidence="2" id="KW-1185">Reference proteome</keyword>
<name>H2J3H4_MARPK</name>
<dbReference type="Proteomes" id="UP000007161">
    <property type="component" value="Chromosome"/>
</dbReference>
<dbReference type="Gene3D" id="2.40.50.100">
    <property type="match status" value="1"/>
</dbReference>
<dbReference type="GO" id="GO:0015562">
    <property type="term" value="F:efflux transmembrane transporter activity"/>
    <property type="evidence" value="ECO:0007669"/>
    <property type="project" value="TreeGrafter"/>
</dbReference>
<evidence type="ECO:0000313" key="1">
    <source>
        <dbReference type="EMBL" id="AEX85790.1"/>
    </source>
</evidence>
<protein>
    <submittedName>
        <fullName evidence="1">Membrane-fusion protein</fullName>
    </submittedName>
</protein>
<dbReference type="HOGENOM" id="CLU_018816_14_4_0"/>
<dbReference type="STRING" id="443254.Marpi_1390"/>
<accession>H2J3H4</accession>
<dbReference type="SUPFAM" id="SSF111369">
    <property type="entry name" value="HlyD-like secretion proteins"/>
    <property type="match status" value="1"/>
</dbReference>
<dbReference type="Gene3D" id="2.40.30.170">
    <property type="match status" value="1"/>
</dbReference>
<gene>
    <name evidence="1" type="ordered locus">Marpi_1390</name>
</gene>
<dbReference type="PANTHER" id="PTHR30469">
    <property type="entry name" value="MULTIDRUG RESISTANCE PROTEIN MDTA"/>
    <property type="match status" value="1"/>
</dbReference>
<reference evidence="2" key="2">
    <citation type="submission" date="2012-01" db="EMBL/GenBank/DDBJ databases">
        <title>Complete sequence of chromosome of Marinitoga piezophila KA3.</title>
        <authorList>
            <person name="Lucas S."/>
            <person name="Han J."/>
            <person name="Lapidus A."/>
            <person name="Cheng J.-F."/>
            <person name="Goodwin L."/>
            <person name="Pitluck S."/>
            <person name="Peters L."/>
            <person name="Mikhailova N."/>
            <person name="Teshima H."/>
            <person name="Detter J.C."/>
            <person name="Han C."/>
            <person name="Tapia R."/>
            <person name="Land M."/>
            <person name="Hauser L."/>
            <person name="Kyrpides N."/>
            <person name="Ivanova N."/>
            <person name="Pagani I."/>
            <person name="Jebbar M."/>
            <person name="Vannier P."/>
            <person name="Oger P."/>
            <person name="Cario A."/>
            <person name="Bartlett D."/>
            <person name="Noll K.M."/>
            <person name="Woyke T."/>
        </authorList>
    </citation>
    <scope>NUCLEOTIDE SEQUENCE [LARGE SCALE GENOMIC DNA]</scope>
    <source>
        <strain evidence="2">DSM 14283 / JCM 11233 / KA3</strain>
    </source>
</reference>
<reference evidence="1 2" key="1">
    <citation type="journal article" date="2012" name="J. Bacteriol.">
        <title>Complete Genome Sequence of the Thermophilic, Piezophilic, Heterotrophic Bacterium Marinitoga piezophila KA3.</title>
        <authorList>
            <person name="Lucas S."/>
            <person name="Han J."/>
            <person name="Lapidus A."/>
            <person name="Cheng J.F."/>
            <person name="Goodwin L.A."/>
            <person name="Pitluck S."/>
            <person name="Peters L."/>
            <person name="Mikhailova N."/>
            <person name="Teshima H."/>
            <person name="Detter J.C."/>
            <person name="Han C."/>
            <person name="Tapia R."/>
            <person name="Land M."/>
            <person name="Hauser L."/>
            <person name="Kyrpides N.C."/>
            <person name="Ivanova N."/>
            <person name="Pagani I."/>
            <person name="Vannier P."/>
            <person name="Oger P."/>
            <person name="Bartlett D.H."/>
            <person name="Noll K.M."/>
            <person name="Woyke T."/>
            <person name="Jebbar M."/>
        </authorList>
    </citation>
    <scope>NUCLEOTIDE SEQUENCE [LARGE SCALE GENOMIC DNA]</scope>
    <source>
        <strain evidence="2">DSM 14283 / JCM 11233 / KA3</strain>
    </source>
</reference>
<sequence>MKRKIIVISIILALIMILISCNANKAFSNINNEIEYVVKKGDLTEFINVDGYVYPENFYIIYSKIGGEVKEIFTKNGQYLRKGDKILKVDDLDYKISMLNAQLAYEEVKGTNTLEEKIKKLSYEKAKLNYENTLIKAPINGIIFGLNVRKGDILPSQQKLCIIADDSTLEFIGYIDIFDYNKIKLNQKIKLKINGLSGEYFEGVISYISPGTVEKGSSDKVKIKAKIITKNSDKHKKIYFGATAEGEITTLNLTDIIKIPSDAVIFENEKTYVKIKNGVDENGNPKIEKKEIKIGLITDDFIEVKEGLKDGDTIMIKAADKNLSIF</sequence>
<dbReference type="PROSITE" id="PS51257">
    <property type="entry name" value="PROKAR_LIPOPROTEIN"/>
    <property type="match status" value="1"/>
</dbReference>
<dbReference type="GO" id="GO:1990281">
    <property type="term" value="C:efflux pump complex"/>
    <property type="evidence" value="ECO:0007669"/>
    <property type="project" value="TreeGrafter"/>
</dbReference>
<dbReference type="AlphaFoldDB" id="H2J3H4"/>
<dbReference type="KEGG" id="mpz:Marpi_1390"/>
<dbReference type="Gene3D" id="2.40.420.20">
    <property type="match status" value="1"/>
</dbReference>
<dbReference type="EMBL" id="CP003257">
    <property type="protein sequence ID" value="AEX85790.1"/>
    <property type="molecule type" value="Genomic_DNA"/>
</dbReference>
<evidence type="ECO:0000313" key="2">
    <source>
        <dbReference type="Proteomes" id="UP000007161"/>
    </source>
</evidence>
<organism evidence="1 2">
    <name type="scientific">Marinitoga piezophila (strain DSM 14283 / JCM 11233 / KA3)</name>
    <dbReference type="NCBI Taxonomy" id="443254"/>
    <lineage>
        <taxon>Bacteria</taxon>
        <taxon>Thermotogati</taxon>
        <taxon>Thermotogota</taxon>
        <taxon>Thermotogae</taxon>
        <taxon>Petrotogales</taxon>
        <taxon>Petrotogaceae</taxon>
        <taxon>Marinitoga</taxon>
    </lineage>
</organism>
<dbReference type="PANTHER" id="PTHR30469:SF33">
    <property type="entry name" value="SLR1207 PROTEIN"/>
    <property type="match status" value="1"/>
</dbReference>
<dbReference type="OrthoDB" id="37703at2"/>
<dbReference type="eggNOG" id="COG0845">
    <property type="taxonomic scope" value="Bacteria"/>
</dbReference>
<dbReference type="RefSeq" id="WP_014296861.1">
    <property type="nucleotide sequence ID" value="NC_016751.1"/>
</dbReference>